<comment type="caution">
    <text evidence="4">The sequence shown here is derived from an EMBL/GenBank/DDBJ whole genome shotgun (WGS) entry which is preliminary data.</text>
</comment>
<keyword evidence="2 3" id="KW-0802">TPR repeat</keyword>
<dbReference type="PANTHER" id="PTHR44858:SF1">
    <property type="entry name" value="UDP-N-ACETYLGLUCOSAMINE--PEPTIDE N-ACETYLGLUCOSAMINYLTRANSFERASE SPINDLY-RELATED"/>
    <property type="match status" value="1"/>
</dbReference>
<dbReference type="SMART" id="SM00028">
    <property type="entry name" value="TPR"/>
    <property type="match status" value="3"/>
</dbReference>
<dbReference type="InterPro" id="IPR011990">
    <property type="entry name" value="TPR-like_helical_dom_sf"/>
</dbReference>
<protein>
    <submittedName>
        <fullName evidence="4">Tetratricopeptide repeat protein</fullName>
    </submittedName>
</protein>
<accession>A0A7Y0E3K7</accession>
<sequence>MRYPPAIRGFAAAALVCLGVLAVIGTPVQSRADQNDPRLGEFFEILLNAPLMSPQAQLAQAQIWTIWLDAPSASGRVLMEQGLAQMQSGAIDDAVETFDALISLEPRFAEAWNKRATVNFMAGNYADAMADIEETLSLEPRHFGAQSGKGLVLDAMGEKEAALEALEKALRINPHMPQILLLVEDLKKNLRGQQL</sequence>
<dbReference type="Pfam" id="PF13432">
    <property type="entry name" value="TPR_16"/>
    <property type="match status" value="1"/>
</dbReference>
<feature type="repeat" description="TPR" evidence="3">
    <location>
        <begin position="75"/>
        <end position="108"/>
    </location>
</feature>
<feature type="repeat" description="TPR" evidence="3">
    <location>
        <begin position="143"/>
        <end position="176"/>
    </location>
</feature>
<name>A0A7Y0E3K7_9PROT</name>
<dbReference type="InterPro" id="IPR019734">
    <property type="entry name" value="TPR_rpt"/>
</dbReference>
<evidence type="ECO:0000313" key="5">
    <source>
        <dbReference type="Proteomes" id="UP000539372"/>
    </source>
</evidence>
<keyword evidence="5" id="KW-1185">Reference proteome</keyword>
<feature type="repeat" description="TPR" evidence="3">
    <location>
        <begin position="109"/>
        <end position="142"/>
    </location>
</feature>
<dbReference type="SUPFAM" id="SSF48452">
    <property type="entry name" value="TPR-like"/>
    <property type="match status" value="1"/>
</dbReference>
<reference evidence="4 5" key="1">
    <citation type="submission" date="2020-04" db="EMBL/GenBank/DDBJ databases">
        <title>Rhodospirillaceae bacterium KN72 isolated from deep sea.</title>
        <authorList>
            <person name="Zhang D.-C."/>
        </authorList>
    </citation>
    <scope>NUCLEOTIDE SEQUENCE [LARGE SCALE GENOMIC DNA]</scope>
    <source>
        <strain evidence="4 5">KN72</strain>
    </source>
</reference>
<dbReference type="EMBL" id="JABBNT010000004">
    <property type="protein sequence ID" value="NMM45826.1"/>
    <property type="molecule type" value="Genomic_DNA"/>
</dbReference>
<gene>
    <name evidence="4" type="ORF">HH303_15120</name>
</gene>
<dbReference type="PROSITE" id="PS50005">
    <property type="entry name" value="TPR"/>
    <property type="match status" value="3"/>
</dbReference>
<dbReference type="RefSeq" id="WP_169626203.1">
    <property type="nucleotide sequence ID" value="NZ_JABBNT010000004.1"/>
</dbReference>
<dbReference type="Gene3D" id="1.25.40.10">
    <property type="entry name" value="Tetratricopeptide repeat domain"/>
    <property type="match status" value="1"/>
</dbReference>
<evidence type="ECO:0000256" key="1">
    <source>
        <dbReference type="ARBA" id="ARBA00022737"/>
    </source>
</evidence>
<dbReference type="Pfam" id="PF13181">
    <property type="entry name" value="TPR_8"/>
    <property type="match status" value="1"/>
</dbReference>
<dbReference type="AlphaFoldDB" id="A0A7Y0E3K7"/>
<dbReference type="Proteomes" id="UP000539372">
    <property type="component" value="Unassembled WGS sequence"/>
</dbReference>
<proteinExistence type="predicted"/>
<evidence type="ECO:0000256" key="3">
    <source>
        <dbReference type="PROSITE-ProRule" id="PRU00339"/>
    </source>
</evidence>
<dbReference type="PANTHER" id="PTHR44858">
    <property type="entry name" value="TETRATRICOPEPTIDE REPEAT PROTEIN 6"/>
    <property type="match status" value="1"/>
</dbReference>
<organism evidence="4 5">
    <name type="scientific">Pacificispira spongiicola</name>
    <dbReference type="NCBI Taxonomy" id="2729598"/>
    <lineage>
        <taxon>Bacteria</taxon>
        <taxon>Pseudomonadati</taxon>
        <taxon>Pseudomonadota</taxon>
        <taxon>Alphaproteobacteria</taxon>
        <taxon>Rhodospirillales</taxon>
        <taxon>Rhodospirillaceae</taxon>
        <taxon>Pacificispira</taxon>
    </lineage>
</organism>
<evidence type="ECO:0000256" key="2">
    <source>
        <dbReference type="ARBA" id="ARBA00022803"/>
    </source>
</evidence>
<dbReference type="InterPro" id="IPR050498">
    <property type="entry name" value="Ycf3"/>
</dbReference>
<keyword evidence="1" id="KW-0677">Repeat</keyword>
<evidence type="ECO:0000313" key="4">
    <source>
        <dbReference type="EMBL" id="NMM45826.1"/>
    </source>
</evidence>